<keyword evidence="4" id="KW-1185">Reference proteome</keyword>
<dbReference type="Gene3D" id="3.10.310.70">
    <property type="match status" value="1"/>
</dbReference>
<feature type="region of interest" description="Disordered" evidence="1">
    <location>
        <begin position="504"/>
        <end position="524"/>
    </location>
</feature>
<dbReference type="PANTHER" id="PTHR22642">
    <property type="entry name" value="IMIDAZOLONEPROPIONASE"/>
    <property type="match status" value="1"/>
</dbReference>
<accession>A0A1H0NRR5</accession>
<dbReference type="SUPFAM" id="SSF51338">
    <property type="entry name" value="Composite domain of metallo-dependent hydrolases"/>
    <property type="match status" value="1"/>
</dbReference>
<organism evidence="3 4">
    <name type="scientific">Pedococcus dokdonensis</name>
    <dbReference type="NCBI Taxonomy" id="443156"/>
    <lineage>
        <taxon>Bacteria</taxon>
        <taxon>Bacillati</taxon>
        <taxon>Actinomycetota</taxon>
        <taxon>Actinomycetes</taxon>
        <taxon>Micrococcales</taxon>
        <taxon>Intrasporangiaceae</taxon>
        <taxon>Pedococcus</taxon>
    </lineage>
</organism>
<evidence type="ECO:0000259" key="2">
    <source>
        <dbReference type="Pfam" id="PF07969"/>
    </source>
</evidence>
<evidence type="ECO:0000313" key="4">
    <source>
        <dbReference type="Proteomes" id="UP000199077"/>
    </source>
</evidence>
<proteinExistence type="predicted"/>
<sequence>MTTLYRGGFVYTPIDPFANAMVVDEATGTIAWIGGDDAAAVHVDSVDRVVELDGALVTPAFVDAHAHVSQTGAGLRGVDLGDTRSVAEALSRIEDAARRGQGRPVYAPNWDQGHWAEGRPVTGGELDRATYGGVVYSPRVDGHSAVISSALAAASGARELPGWEGDGLVTRDAHHAAREAFNGAVTPAQRQADIDLALQSAAAAGIGLVQENGGRTLSGTDDFAEVLAAGERGDGPQTLGYWAQLVSDEAEARDVATLRGARGLAGDLNIDGSVGSRTAHLREPYSDAPSLSGNAYLTVEQVRDHVSACSLAGLQAGFHVIGDAGVDTAVAGFEAAAELVGASAVTRARHRLEHLEMVSRDGIERLVRLGVAASVQPAFDAFWGGDRGMYAARLGADRVHGRAGADAAPMNAFASMMAAGMTVAFGSDSPVTPFAPWEAVRAAAFHHDESQRVSARSAFLAHTRGGWRAAGFDDRGYLDLGLPATFAVWEVGDLVVQAPDDRIQTWSTDPRSGTPGLPDLTPGTAAPVCQRTVVRGRTVFDSGALDGSR</sequence>
<dbReference type="Proteomes" id="UP000199077">
    <property type="component" value="Chromosome I"/>
</dbReference>
<dbReference type="SUPFAM" id="SSF51556">
    <property type="entry name" value="Metallo-dependent hydrolases"/>
    <property type="match status" value="1"/>
</dbReference>
<dbReference type="STRING" id="443156.SAMN04489867_1018"/>
<name>A0A1H0NRR5_9MICO</name>
<evidence type="ECO:0000313" key="3">
    <source>
        <dbReference type="EMBL" id="SDO95286.1"/>
    </source>
</evidence>
<dbReference type="AlphaFoldDB" id="A0A1H0NRR5"/>
<dbReference type="EMBL" id="LT629711">
    <property type="protein sequence ID" value="SDO95286.1"/>
    <property type="molecule type" value="Genomic_DNA"/>
</dbReference>
<dbReference type="InterPro" id="IPR032466">
    <property type="entry name" value="Metal_Hydrolase"/>
</dbReference>
<protein>
    <recommendedName>
        <fullName evidence="2">Amidohydrolase 3 domain-containing protein</fullName>
    </recommendedName>
</protein>
<dbReference type="Pfam" id="PF07969">
    <property type="entry name" value="Amidohydro_3"/>
    <property type="match status" value="1"/>
</dbReference>
<dbReference type="InterPro" id="IPR011059">
    <property type="entry name" value="Metal-dep_hydrolase_composite"/>
</dbReference>
<reference evidence="4" key="1">
    <citation type="submission" date="2016-10" db="EMBL/GenBank/DDBJ databases">
        <authorList>
            <person name="Varghese N."/>
            <person name="Submissions S."/>
        </authorList>
    </citation>
    <scope>NUCLEOTIDE SEQUENCE [LARGE SCALE GENOMIC DNA]</scope>
    <source>
        <strain evidence="4">DSM 22329</strain>
    </source>
</reference>
<dbReference type="InterPro" id="IPR013108">
    <property type="entry name" value="Amidohydro_3"/>
</dbReference>
<dbReference type="Gene3D" id="3.20.20.140">
    <property type="entry name" value="Metal-dependent hydrolases"/>
    <property type="match status" value="1"/>
</dbReference>
<dbReference type="Gene3D" id="2.30.40.10">
    <property type="entry name" value="Urease, subunit C, domain 1"/>
    <property type="match status" value="1"/>
</dbReference>
<dbReference type="RefSeq" id="WP_331712527.1">
    <property type="nucleotide sequence ID" value="NZ_LT629711.1"/>
</dbReference>
<dbReference type="GO" id="GO:0016810">
    <property type="term" value="F:hydrolase activity, acting on carbon-nitrogen (but not peptide) bonds"/>
    <property type="evidence" value="ECO:0007669"/>
    <property type="project" value="InterPro"/>
</dbReference>
<dbReference type="PANTHER" id="PTHR22642:SF2">
    <property type="entry name" value="PROTEIN LONG AFTER FAR-RED 3"/>
    <property type="match status" value="1"/>
</dbReference>
<gene>
    <name evidence="3" type="ORF">SAMN04489867_1018</name>
</gene>
<evidence type="ECO:0000256" key="1">
    <source>
        <dbReference type="SAM" id="MobiDB-lite"/>
    </source>
</evidence>
<feature type="domain" description="Amidohydrolase 3" evidence="2">
    <location>
        <begin position="48"/>
        <end position="540"/>
    </location>
</feature>